<feature type="compositionally biased region" description="Basic and acidic residues" evidence="1">
    <location>
        <begin position="138"/>
        <end position="147"/>
    </location>
</feature>
<accession>A0ABQ8FGE6</accession>
<comment type="caution">
    <text evidence="3">The sequence shown here is derived from an EMBL/GenBank/DDBJ whole genome shotgun (WGS) entry which is preliminary data.</text>
</comment>
<evidence type="ECO:0000256" key="1">
    <source>
        <dbReference type="SAM" id="MobiDB-lite"/>
    </source>
</evidence>
<feature type="transmembrane region" description="Helical" evidence="2">
    <location>
        <begin position="427"/>
        <end position="443"/>
    </location>
</feature>
<proteinExistence type="predicted"/>
<keyword evidence="2" id="KW-1133">Transmembrane helix</keyword>
<organism evidence="3 4">
    <name type="scientific">Batrachochytrium salamandrivorans</name>
    <dbReference type="NCBI Taxonomy" id="1357716"/>
    <lineage>
        <taxon>Eukaryota</taxon>
        <taxon>Fungi</taxon>
        <taxon>Fungi incertae sedis</taxon>
        <taxon>Chytridiomycota</taxon>
        <taxon>Chytridiomycota incertae sedis</taxon>
        <taxon>Chytridiomycetes</taxon>
        <taxon>Rhizophydiales</taxon>
        <taxon>Rhizophydiales incertae sedis</taxon>
        <taxon>Batrachochytrium</taxon>
    </lineage>
</organism>
<dbReference type="EMBL" id="JAFCIX010000242">
    <property type="protein sequence ID" value="KAH6596234.1"/>
    <property type="molecule type" value="Genomic_DNA"/>
</dbReference>
<reference evidence="3 4" key="1">
    <citation type="submission" date="2021-02" db="EMBL/GenBank/DDBJ databases">
        <title>Variation within the Batrachochytrium salamandrivorans European outbreak.</title>
        <authorList>
            <person name="Kelly M."/>
            <person name="Pasmans F."/>
            <person name="Shea T.P."/>
            <person name="Munoz J.F."/>
            <person name="Carranza S."/>
            <person name="Cuomo C.A."/>
            <person name="Martel A."/>
        </authorList>
    </citation>
    <scope>NUCLEOTIDE SEQUENCE [LARGE SCALE GENOMIC DNA]</scope>
    <source>
        <strain evidence="3 4">AMFP18/2</strain>
    </source>
</reference>
<feature type="transmembrane region" description="Helical" evidence="2">
    <location>
        <begin position="606"/>
        <end position="623"/>
    </location>
</feature>
<name>A0ABQ8FGE6_9FUNG</name>
<feature type="region of interest" description="Disordered" evidence="1">
    <location>
        <begin position="1"/>
        <end position="24"/>
    </location>
</feature>
<gene>
    <name evidence="3" type="ORF">BASA50_005275</name>
</gene>
<keyword evidence="2" id="KW-0472">Membrane</keyword>
<feature type="transmembrane region" description="Helical" evidence="2">
    <location>
        <begin position="321"/>
        <end position="344"/>
    </location>
</feature>
<dbReference type="PANTHER" id="PTHR36840:SF1">
    <property type="entry name" value="BLL5714 PROTEIN"/>
    <property type="match status" value="1"/>
</dbReference>
<dbReference type="Proteomes" id="UP001648503">
    <property type="component" value="Unassembled WGS sequence"/>
</dbReference>
<keyword evidence="2" id="KW-0812">Transmembrane</keyword>
<dbReference type="InterPro" id="IPR010640">
    <property type="entry name" value="Low_temperature_requirement_A"/>
</dbReference>
<dbReference type="Pfam" id="PF06772">
    <property type="entry name" value="LtrA"/>
    <property type="match status" value="1"/>
</dbReference>
<feature type="transmembrane region" description="Helical" evidence="2">
    <location>
        <begin position="492"/>
        <end position="516"/>
    </location>
</feature>
<feature type="transmembrane region" description="Helical" evidence="2">
    <location>
        <begin position="629"/>
        <end position="648"/>
    </location>
</feature>
<evidence type="ECO:0000313" key="3">
    <source>
        <dbReference type="EMBL" id="KAH6596234.1"/>
    </source>
</evidence>
<protein>
    <submittedName>
        <fullName evidence="3">Uncharacterized protein</fullName>
    </submittedName>
</protein>
<dbReference type="PANTHER" id="PTHR36840">
    <property type="entry name" value="BLL5714 PROTEIN"/>
    <property type="match status" value="1"/>
</dbReference>
<evidence type="ECO:0000256" key="2">
    <source>
        <dbReference type="SAM" id="Phobius"/>
    </source>
</evidence>
<sequence length="660" mass="73764">MSANGPYVPTTAPSETASPPANDTADRCVLHTRFRLGKNIVNIVREDGSISHAGHNSRVVVLGTTEHMQVVTERIVELHAQIAEQSLTTPTSLVEIEAKNLLLNKLRFEIGQRTSELYFLRANISKSNTTDNGNDETAPDKGTKWPDADSTFDLEAAETVVDDSRSHSSLSDSSLFYSSTSGSEVISEAEVLHVTAETFGGIQKLKVFDIKRKDRLLRVPKLRQYFCKDVLYRGSEERKTSWVELFVDLIYVGVIAKAGHIVGVGLTWSALNRFALLIFPILQHWRGLTIYNNQFFHEDLYLKVCATYAFDSDPEFNTSSIFLGAYIASKMLIVFSTMGVAFIFERRFRWSIFPSVVVTVISLIPFVALLCIPPNGATDRDNLRIGVWWCGNALEFIMPSIGVLLARFINTQSRLAVNIEHFAERTGAFFVIALGEIVLAFLYDSDVHYINGVTVLTLFALLIAVNLNQLYFRAEGTSHYQHALRRHWCTGVMWSAIHFPLYASTITLGAMMAALIKVGIQQDTPAEALEHASRGTHGEASSLTIDLQFRTLFTASFAVVYVCFGILRLLHREHPQIVKREEYSKSGKSGKRFKVYAQNIGCISRIMFKFIVALIVLVCGITITSWGSAAWLGFVALLSSISVLVEEWGRLRYSKKIQTK</sequence>
<evidence type="ECO:0000313" key="4">
    <source>
        <dbReference type="Proteomes" id="UP001648503"/>
    </source>
</evidence>
<feature type="transmembrane region" description="Helical" evidence="2">
    <location>
        <begin position="449"/>
        <end position="471"/>
    </location>
</feature>
<feature type="transmembrane region" description="Helical" evidence="2">
    <location>
        <begin position="385"/>
        <end position="406"/>
    </location>
</feature>
<keyword evidence="4" id="KW-1185">Reference proteome</keyword>
<feature type="compositionally biased region" description="Low complexity" evidence="1">
    <location>
        <begin position="9"/>
        <end position="21"/>
    </location>
</feature>
<feature type="region of interest" description="Disordered" evidence="1">
    <location>
        <begin position="128"/>
        <end position="148"/>
    </location>
</feature>
<feature type="transmembrane region" description="Helical" evidence="2">
    <location>
        <begin position="551"/>
        <end position="570"/>
    </location>
</feature>
<feature type="transmembrane region" description="Helical" evidence="2">
    <location>
        <begin position="351"/>
        <end position="373"/>
    </location>
</feature>